<organism evidence="1 2">
    <name type="scientific">Vineibacter terrae</name>
    <dbReference type="NCBI Taxonomy" id="2586908"/>
    <lineage>
        <taxon>Bacteria</taxon>
        <taxon>Pseudomonadati</taxon>
        <taxon>Pseudomonadota</taxon>
        <taxon>Alphaproteobacteria</taxon>
        <taxon>Hyphomicrobiales</taxon>
        <taxon>Vineibacter</taxon>
    </lineage>
</organism>
<dbReference type="Pfam" id="PF13410">
    <property type="entry name" value="GST_C_2"/>
    <property type="match status" value="1"/>
</dbReference>
<dbReference type="AlphaFoldDB" id="A0A5C8P7Z2"/>
<accession>A0A5C8P7Z2</accession>
<dbReference type="InterPro" id="IPR036249">
    <property type="entry name" value="Thioredoxin-like_sf"/>
</dbReference>
<comment type="caution">
    <text evidence="1">The sequence shown here is derived from an EMBL/GenBank/DDBJ whole genome shotgun (WGS) entry which is preliminary data.</text>
</comment>
<sequence>MNGRYRVYGVLGSPYAAKLRAIFRYRRLAFDWLPASFDWVPGLNLVRPELAHVVPRIIPVVWFPEDESYRVDSTVIAYALERLHRPRSIVPDNPGLAFLSHLLEDMGDEWLLKVAFHYRWSNDVDRNFTNRLVMSELLGGGVPQQQIEAAAKVFRDRQISRMPLVGCTPLNAPLIAEVYRRVLDAMTRLRATSSFLLGSRPSLGDFGMFGALFTCRNDPTPGAIMRDRSPATLDWIQTLDEASGIEGEWIDSPADLCPATADLLRLAGETYLPFLLANEAAVEGNKETVSMTALGLPYEQAPFRYQAKCLRWLRQEFDALSGTAREQTACILRETGCGEAFGL</sequence>
<evidence type="ECO:0000313" key="1">
    <source>
        <dbReference type="EMBL" id="TXL69849.1"/>
    </source>
</evidence>
<dbReference type="Proteomes" id="UP000321638">
    <property type="component" value="Unassembled WGS sequence"/>
</dbReference>
<dbReference type="SUPFAM" id="SSF52833">
    <property type="entry name" value="Thioredoxin-like"/>
    <property type="match status" value="1"/>
</dbReference>
<reference evidence="1 2" key="1">
    <citation type="submission" date="2019-06" db="EMBL/GenBank/DDBJ databases">
        <title>New taxonomy in bacterial strain CC-CFT640, isolated from vineyard.</title>
        <authorList>
            <person name="Lin S.-Y."/>
            <person name="Tsai C.-F."/>
            <person name="Young C.-C."/>
        </authorList>
    </citation>
    <scope>NUCLEOTIDE SEQUENCE [LARGE SCALE GENOMIC DNA]</scope>
    <source>
        <strain evidence="1 2">CC-CFT640</strain>
    </source>
</reference>
<dbReference type="GO" id="GO:0016740">
    <property type="term" value="F:transferase activity"/>
    <property type="evidence" value="ECO:0007669"/>
    <property type="project" value="UniProtKB-KW"/>
</dbReference>
<dbReference type="EMBL" id="VDUZ01000070">
    <property type="protein sequence ID" value="TXL69849.1"/>
    <property type="molecule type" value="Genomic_DNA"/>
</dbReference>
<dbReference type="SUPFAM" id="SSF47616">
    <property type="entry name" value="GST C-terminal domain-like"/>
    <property type="match status" value="1"/>
</dbReference>
<evidence type="ECO:0000313" key="2">
    <source>
        <dbReference type="Proteomes" id="UP000321638"/>
    </source>
</evidence>
<dbReference type="RefSeq" id="WP_147852058.1">
    <property type="nucleotide sequence ID" value="NZ_VDUZ01000070.1"/>
</dbReference>
<gene>
    <name evidence="1" type="ORF">FHP25_37075</name>
</gene>
<keyword evidence="1" id="KW-0808">Transferase</keyword>
<protein>
    <submittedName>
        <fullName evidence="1">Glutathione S-transferase</fullName>
    </submittedName>
</protein>
<keyword evidence="2" id="KW-1185">Reference proteome</keyword>
<proteinExistence type="predicted"/>
<dbReference type="OrthoDB" id="7054557at2"/>
<name>A0A5C8P7Z2_9HYPH</name>
<dbReference type="InterPro" id="IPR036282">
    <property type="entry name" value="Glutathione-S-Trfase_C_sf"/>
</dbReference>